<evidence type="ECO:0000256" key="2">
    <source>
        <dbReference type="ARBA" id="ARBA00022801"/>
    </source>
</evidence>
<evidence type="ECO:0000256" key="3">
    <source>
        <dbReference type="ARBA" id="ARBA00022813"/>
    </source>
</evidence>
<dbReference type="GO" id="GO:0016811">
    <property type="term" value="F:hydrolase activity, acting on carbon-nitrogen (but not peptide) bonds, in linear amides"/>
    <property type="evidence" value="ECO:0007669"/>
    <property type="project" value="UniProtKB-ARBA"/>
</dbReference>
<feature type="binding site" evidence="5">
    <location>
        <begin position="231"/>
        <end position="234"/>
    </location>
    <ligand>
        <name>substrate</name>
    </ligand>
</feature>
<dbReference type="CDD" id="cd04701">
    <property type="entry name" value="Asparaginase_2"/>
    <property type="match status" value="1"/>
</dbReference>
<dbReference type="EMBL" id="BMHQ01000005">
    <property type="protein sequence ID" value="GGE16084.1"/>
    <property type="molecule type" value="Genomic_DNA"/>
</dbReference>
<evidence type="ECO:0000256" key="1">
    <source>
        <dbReference type="ARBA" id="ARBA00022670"/>
    </source>
</evidence>
<dbReference type="GO" id="GO:0008233">
    <property type="term" value="F:peptidase activity"/>
    <property type="evidence" value="ECO:0007669"/>
    <property type="project" value="UniProtKB-KW"/>
</dbReference>
<organism evidence="7 8">
    <name type="scientific">Marinithermofilum abyssi</name>
    <dbReference type="NCBI Taxonomy" id="1571185"/>
    <lineage>
        <taxon>Bacteria</taxon>
        <taxon>Bacillati</taxon>
        <taxon>Bacillota</taxon>
        <taxon>Bacilli</taxon>
        <taxon>Bacillales</taxon>
        <taxon>Thermoactinomycetaceae</taxon>
        <taxon>Marinithermofilum</taxon>
    </lineage>
</organism>
<reference evidence="7" key="2">
    <citation type="submission" date="2020-09" db="EMBL/GenBank/DDBJ databases">
        <authorList>
            <person name="Sun Q."/>
            <person name="Zhou Y."/>
        </authorList>
    </citation>
    <scope>NUCLEOTIDE SEQUENCE</scope>
    <source>
        <strain evidence="7">CGMCC 1.15179</strain>
    </source>
</reference>
<dbReference type="Pfam" id="PF01112">
    <property type="entry name" value="Asparaginase_2"/>
    <property type="match status" value="1"/>
</dbReference>
<feature type="site" description="Cleavage; by autolysis" evidence="6">
    <location>
        <begin position="202"/>
        <end position="203"/>
    </location>
</feature>
<dbReference type="InterPro" id="IPR029055">
    <property type="entry name" value="Ntn_hydrolases_N"/>
</dbReference>
<dbReference type="InterPro" id="IPR000246">
    <property type="entry name" value="Peptidase_T2"/>
</dbReference>
<evidence type="ECO:0000256" key="5">
    <source>
        <dbReference type="PIRSR" id="PIRSR600246-2"/>
    </source>
</evidence>
<dbReference type="PANTHER" id="PTHR10188">
    <property type="entry name" value="L-ASPARAGINASE"/>
    <property type="match status" value="1"/>
</dbReference>
<comment type="caution">
    <text evidence="7">The sequence shown here is derived from an EMBL/GenBank/DDBJ whole genome shotgun (WGS) entry which is preliminary data.</text>
</comment>
<evidence type="ECO:0000313" key="8">
    <source>
        <dbReference type="Proteomes" id="UP000625210"/>
    </source>
</evidence>
<sequence length="340" mass="35852">MKISSRWGWIAVTAVVASSLIITGAYGADEEEPVKQEQEKVILAIHGGTHGNTSAPENADEYRKTMEKALQSGKKELDSGGSSLNAVESAIKVLEDSPLFNAGKGAVFNTDAGHELDASIMNGKDLSAGSVAGVKNTKNPITLARLVMEKSPHVMLAGEAADRFGMEHGLKPVTQDYFYTERRWNELMEAKKKQQVQTDQHGTVGAIALDSDGNLAAGTSTGGLTNKAVGRVGDSPIIGAGTYADNESVAVSATGKGEVFIRGTAAHDIAALVKYQKTSVKEAADEVVKKKLMRLGGTGGVIAIDHQGNFASPHTSPGMFYGYMTNKGNMVIVLSAEDEK</sequence>
<dbReference type="RefSeq" id="WP_188647462.1">
    <property type="nucleotide sequence ID" value="NZ_BMHQ01000005.1"/>
</dbReference>
<evidence type="ECO:0000313" key="7">
    <source>
        <dbReference type="EMBL" id="GGE16084.1"/>
    </source>
</evidence>
<keyword evidence="2" id="KW-0378">Hydrolase</keyword>
<proteinExistence type="predicted"/>
<keyword evidence="3" id="KW-0068">Autocatalytic cleavage</keyword>
<gene>
    <name evidence="7" type="primary">iaaA</name>
    <name evidence="7" type="ORF">GCM10011571_17140</name>
</gene>
<keyword evidence="8" id="KW-1185">Reference proteome</keyword>
<dbReference type="FunFam" id="3.60.20.30:FF:000001">
    <property type="entry name" value="Isoaspartyl peptidase/L-asparaginase"/>
    <property type="match status" value="1"/>
</dbReference>
<evidence type="ECO:0000256" key="6">
    <source>
        <dbReference type="PIRSR" id="PIRSR600246-3"/>
    </source>
</evidence>
<dbReference type="GO" id="GO:0006508">
    <property type="term" value="P:proteolysis"/>
    <property type="evidence" value="ECO:0007669"/>
    <property type="project" value="UniProtKB-KW"/>
</dbReference>
<dbReference type="PANTHER" id="PTHR10188:SF6">
    <property type="entry name" value="N(4)-(BETA-N-ACETYLGLUCOSAMINYL)-L-ASPARAGINASE"/>
    <property type="match status" value="1"/>
</dbReference>
<feature type="active site" description="Nucleophile" evidence="4">
    <location>
        <position position="203"/>
    </location>
</feature>
<protein>
    <submittedName>
        <fullName evidence="7">Isoaspartyl peptidase/L-asparaginase</fullName>
    </submittedName>
</protein>
<reference evidence="7" key="1">
    <citation type="journal article" date="2014" name="Int. J. Syst. Evol. Microbiol.">
        <title>Complete genome sequence of Corynebacterium casei LMG S-19264T (=DSM 44701T), isolated from a smear-ripened cheese.</title>
        <authorList>
            <consortium name="US DOE Joint Genome Institute (JGI-PGF)"/>
            <person name="Walter F."/>
            <person name="Albersmeier A."/>
            <person name="Kalinowski J."/>
            <person name="Ruckert C."/>
        </authorList>
    </citation>
    <scope>NUCLEOTIDE SEQUENCE</scope>
    <source>
        <strain evidence="7">CGMCC 1.15179</strain>
    </source>
</reference>
<dbReference type="Proteomes" id="UP000625210">
    <property type="component" value="Unassembled WGS sequence"/>
</dbReference>
<dbReference type="Gene3D" id="3.60.20.30">
    <property type="entry name" value="(Glycosyl)asparaginase"/>
    <property type="match status" value="1"/>
</dbReference>
<accession>A0A8J2VHI2</accession>
<keyword evidence="1" id="KW-0645">Protease</keyword>
<evidence type="ECO:0000256" key="4">
    <source>
        <dbReference type="PIRSR" id="PIRSR600246-1"/>
    </source>
</evidence>
<dbReference type="SUPFAM" id="SSF56235">
    <property type="entry name" value="N-terminal nucleophile aminohydrolases (Ntn hydrolases)"/>
    <property type="match status" value="1"/>
</dbReference>
<name>A0A8J2VHI2_9BACL</name>
<dbReference type="AlphaFoldDB" id="A0A8J2VHI2"/>
<feature type="binding site" evidence="5">
    <location>
        <begin position="254"/>
        <end position="257"/>
    </location>
    <ligand>
        <name>substrate</name>
    </ligand>
</feature>